<evidence type="ECO:0000313" key="5">
    <source>
        <dbReference type="Proteomes" id="UP000320011"/>
    </source>
</evidence>
<keyword evidence="1 2" id="KW-0238">DNA-binding</keyword>
<dbReference type="GO" id="GO:0003697">
    <property type="term" value="F:single-stranded DNA binding"/>
    <property type="evidence" value="ECO:0007669"/>
    <property type="project" value="InterPro"/>
</dbReference>
<gene>
    <name evidence="4" type="ORF">FNH05_05070</name>
</gene>
<reference evidence="4 5" key="2">
    <citation type="submission" date="2019-08" db="EMBL/GenBank/DDBJ databases">
        <title>Amycolatopsis acidicola sp. nov., isolated from peat swamp forest soil.</title>
        <authorList>
            <person name="Srisuk N."/>
        </authorList>
    </citation>
    <scope>NUCLEOTIDE SEQUENCE [LARGE SCALE GENOMIC DNA]</scope>
    <source>
        <strain evidence="4 5">TBRC 6029</strain>
    </source>
</reference>
<reference evidence="4 5" key="1">
    <citation type="submission" date="2019-07" db="EMBL/GenBank/DDBJ databases">
        <authorList>
            <person name="Duangmal K."/>
            <person name="Teo W.F.A."/>
        </authorList>
    </citation>
    <scope>NUCLEOTIDE SEQUENCE [LARGE SCALE GENOMIC DNA]</scope>
    <source>
        <strain evidence="4 5">TBRC 6029</strain>
    </source>
</reference>
<dbReference type="InterPro" id="IPR012340">
    <property type="entry name" value="NA-bd_OB-fold"/>
</dbReference>
<comment type="caution">
    <text evidence="4">The sequence shown here is derived from an EMBL/GenBank/DDBJ whole genome shotgun (WGS) entry which is preliminary data.</text>
</comment>
<dbReference type="RefSeq" id="WP_144586090.1">
    <property type="nucleotide sequence ID" value="NZ_VJWX01000028.1"/>
</dbReference>
<evidence type="ECO:0000313" key="4">
    <source>
        <dbReference type="EMBL" id="TVT60066.1"/>
    </source>
</evidence>
<organism evidence="4 5">
    <name type="scientific">Amycolatopsis rhizosphaerae</name>
    <dbReference type="NCBI Taxonomy" id="2053003"/>
    <lineage>
        <taxon>Bacteria</taxon>
        <taxon>Bacillati</taxon>
        <taxon>Actinomycetota</taxon>
        <taxon>Actinomycetes</taxon>
        <taxon>Pseudonocardiales</taxon>
        <taxon>Pseudonocardiaceae</taxon>
        <taxon>Amycolatopsis</taxon>
    </lineage>
</organism>
<dbReference type="Gene3D" id="2.40.50.140">
    <property type="entry name" value="Nucleic acid-binding proteins"/>
    <property type="match status" value="1"/>
</dbReference>
<dbReference type="CDD" id="cd04496">
    <property type="entry name" value="SSB_OBF"/>
    <property type="match status" value="1"/>
</dbReference>
<feature type="region of interest" description="Disordered" evidence="3">
    <location>
        <begin position="115"/>
        <end position="138"/>
    </location>
</feature>
<proteinExistence type="predicted"/>
<accession>A0A558DGC0</accession>
<dbReference type="Proteomes" id="UP000320011">
    <property type="component" value="Unassembled WGS sequence"/>
</dbReference>
<dbReference type="AlphaFoldDB" id="A0A558DGC0"/>
<dbReference type="OrthoDB" id="9809878at2"/>
<sequence>MAVGETPVTVVGTVLTEPEIKRAGAQRHELVTFWVRSNERRFDKGKEQWVDGRPLSVRVTCWRRLARGVHSSLHKGDPVIVNGRLYCQFADSGQARVVPEVEACAIGPNLAFSTAPVQRGEDGGHGSSQTAGTGDCPSVAAEAVPVA</sequence>
<dbReference type="EMBL" id="VJWX01000028">
    <property type="protein sequence ID" value="TVT60066.1"/>
    <property type="molecule type" value="Genomic_DNA"/>
</dbReference>
<protein>
    <submittedName>
        <fullName evidence="4">Single-stranded DNA-binding protein</fullName>
    </submittedName>
</protein>
<evidence type="ECO:0000256" key="2">
    <source>
        <dbReference type="PROSITE-ProRule" id="PRU00252"/>
    </source>
</evidence>
<keyword evidence="5" id="KW-1185">Reference proteome</keyword>
<name>A0A558DGC0_9PSEU</name>
<evidence type="ECO:0000256" key="3">
    <source>
        <dbReference type="SAM" id="MobiDB-lite"/>
    </source>
</evidence>
<dbReference type="SUPFAM" id="SSF50249">
    <property type="entry name" value="Nucleic acid-binding proteins"/>
    <property type="match status" value="1"/>
</dbReference>
<evidence type="ECO:0000256" key="1">
    <source>
        <dbReference type="ARBA" id="ARBA00023125"/>
    </source>
</evidence>
<dbReference type="PROSITE" id="PS50935">
    <property type="entry name" value="SSB"/>
    <property type="match status" value="1"/>
</dbReference>
<dbReference type="InterPro" id="IPR000424">
    <property type="entry name" value="Primosome_PriB/ssb"/>
</dbReference>
<dbReference type="Pfam" id="PF00436">
    <property type="entry name" value="SSB"/>
    <property type="match status" value="1"/>
</dbReference>